<gene>
    <name evidence="1" type="ORF">LFW2832_01023</name>
</gene>
<evidence type="ECO:0000313" key="2">
    <source>
        <dbReference type="Proteomes" id="UP000789941"/>
    </source>
</evidence>
<accession>A0A5E4LRC3</accession>
<comment type="caution">
    <text evidence="1">The sequence shown here is derived from an EMBL/GenBank/DDBJ whole genome shotgun (WGS) entry which is preliminary data.</text>
</comment>
<dbReference type="Pfam" id="PF04919">
    <property type="entry name" value="DUF655"/>
    <property type="match status" value="1"/>
</dbReference>
<protein>
    <recommendedName>
        <fullName evidence="3">DUF655 domain-containing protein</fullName>
    </recommendedName>
</protein>
<evidence type="ECO:0008006" key="3">
    <source>
        <dbReference type="Google" id="ProtNLM"/>
    </source>
</evidence>
<name>A0A5E4LRC3_9ARCH</name>
<dbReference type="Gene3D" id="1.10.150.280">
    <property type="entry name" value="AF1531-like domain"/>
    <property type="match status" value="1"/>
</dbReference>
<dbReference type="PANTHER" id="PTHR40734:SF1">
    <property type="entry name" value="DNA-BINDING PROTEIN"/>
    <property type="match status" value="1"/>
</dbReference>
<reference evidence="1 2" key="1">
    <citation type="submission" date="2019-08" db="EMBL/GenBank/DDBJ databases">
        <authorList>
            <person name="Vazquez-Campos X."/>
        </authorList>
    </citation>
    <scope>NUCLEOTIDE SEQUENCE [LARGE SCALE GENOMIC DNA]</scope>
    <source>
        <strain evidence="1">LFW-283_2</strain>
    </source>
</reference>
<dbReference type="PANTHER" id="PTHR40734">
    <property type="entry name" value="TRNA-SPECIFIC ADENOSINE DEAMINASE-RELATED"/>
    <property type="match status" value="1"/>
</dbReference>
<proteinExistence type="predicted"/>
<dbReference type="InterPro" id="IPR012340">
    <property type="entry name" value="NA-bd_OB-fold"/>
</dbReference>
<dbReference type="AlphaFoldDB" id="A0A5E4LRC3"/>
<organism evidence="1 2">
    <name type="scientific">Candidatus Bilamarchaeum dharawalense</name>
    <dbReference type="NCBI Taxonomy" id="2885759"/>
    <lineage>
        <taxon>Archaea</taxon>
        <taxon>Candidatus Micrarchaeota</taxon>
        <taxon>Candidatus Micrarchaeia</taxon>
        <taxon>Candidatus Anstonellales</taxon>
        <taxon>Candidatus Bilamarchaeaceae</taxon>
        <taxon>Candidatus Bilamarchaeum</taxon>
    </lineage>
</organism>
<evidence type="ECO:0000313" key="1">
    <source>
        <dbReference type="EMBL" id="VVC04534.1"/>
    </source>
</evidence>
<dbReference type="Proteomes" id="UP000789941">
    <property type="component" value="Unassembled WGS sequence"/>
</dbReference>
<sequence>MEDNAWVIEYLSAGRADAIRKEPVVQLLGTRFFTLLEATVNPSATIVLGQNVYVGKEGRKEIAHIKGRIGYSDLTNGAREFLPTMIKKAVGEREMDFVNFINHAKPISIRVHTLDLLPGIGKKNMEAILKEREVKPFESIADLHKRVPSLADPTGIFVQRVLSELEGKEKYYLFTKPPFQPRFGSMR</sequence>
<dbReference type="EMBL" id="CABMJJ010000009">
    <property type="protein sequence ID" value="VVC04534.1"/>
    <property type="molecule type" value="Genomic_DNA"/>
</dbReference>
<dbReference type="SUPFAM" id="SSF160975">
    <property type="entry name" value="AF1531-like"/>
    <property type="match status" value="1"/>
</dbReference>
<dbReference type="InterPro" id="IPR007003">
    <property type="entry name" value="DUF655"/>
</dbReference>
<dbReference type="Gene3D" id="2.40.50.140">
    <property type="entry name" value="Nucleic acid-binding proteins"/>
    <property type="match status" value="1"/>
</dbReference>